<organism evidence="1 2">
    <name type="scientific">Sphingomonas aerophila</name>
    <dbReference type="NCBI Taxonomy" id="1344948"/>
    <lineage>
        <taxon>Bacteria</taxon>
        <taxon>Pseudomonadati</taxon>
        <taxon>Pseudomonadota</taxon>
        <taxon>Alphaproteobacteria</taxon>
        <taxon>Sphingomonadales</taxon>
        <taxon>Sphingomonadaceae</taxon>
        <taxon>Sphingomonas</taxon>
    </lineage>
</organism>
<name>A0A7W9ESJ4_9SPHN</name>
<reference evidence="1 2" key="1">
    <citation type="submission" date="2020-08" db="EMBL/GenBank/DDBJ databases">
        <title>Genomic Encyclopedia of Type Strains, Phase IV (KMG-IV): sequencing the most valuable type-strain genomes for metagenomic binning, comparative biology and taxonomic classification.</title>
        <authorList>
            <person name="Goeker M."/>
        </authorList>
    </citation>
    <scope>NUCLEOTIDE SEQUENCE [LARGE SCALE GENOMIC DNA]</scope>
    <source>
        <strain evidence="1 2">DSM 100044</strain>
    </source>
</reference>
<comment type="caution">
    <text evidence="1">The sequence shown here is derived from an EMBL/GenBank/DDBJ whole genome shotgun (WGS) entry which is preliminary data.</text>
</comment>
<evidence type="ECO:0000313" key="1">
    <source>
        <dbReference type="EMBL" id="MBB5713195.1"/>
    </source>
</evidence>
<dbReference type="AlphaFoldDB" id="A0A7W9ESJ4"/>
<dbReference type="Proteomes" id="UP000546200">
    <property type="component" value="Unassembled WGS sequence"/>
</dbReference>
<sequence length="58" mass="6513">MDEDVAEQAEQRSEIHFLAALVDELMRTMLDAGTLTRAQLNDIERVAAEKAGQTPRAW</sequence>
<dbReference type="EMBL" id="JACIJK010000001">
    <property type="protein sequence ID" value="MBB5713195.1"/>
    <property type="molecule type" value="Genomic_DNA"/>
</dbReference>
<keyword evidence="2" id="KW-1185">Reference proteome</keyword>
<evidence type="ECO:0000313" key="2">
    <source>
        <dbReference type="Proteomes" id="UP000546200"/>
    </source>
</evidence>
<accession>A0A7W9ESJ4</accession>
<proteinExistence type="predicted"/>
<gene>
    <name evidence="1" type="ORF">FHS94_000014</name>
</gene>
<dbReference type="RefSeq" id="WP_184053026.1">
    <property type="nucleotide sequence ID" value="NZ_JACIJK010000001.1"/>
</dbReference>
<protein>
    <submittedName>
        <fullName evidence="1">Uncharacterized protein</fullName>
    </submittedName>
</protein>